<organism evidence="2 3">
    <name type="scientific">Paracoccus denitrificans (strain Pd 1222)</name>
    <dbReference type="NCBI Taxonomy" id="318586"/>
    <lineage>
        <taxon>Bacteria</taxon>
        <taxon>Pseudomonadati</taxon>
        <taxon>Pseudomonadota</taxon>
        <taxon>Alphaproteobacteria</taxon>
        <taxon>Rhodobacterales</taxon>
        <taxon>Paracoccaceae</taxon>
        <taxon>Paracoccus</taxon>
    </lineage>
</organism>
<proteinExistence type="predicted"/>
<gene>
    <name evidence="2" type="ordered locus">Pden_4151</name>
</gene>
<dbReference type="GeneID" id="93453817"/>
<dbReference type="RefSeq" id="WP_011750380.1">
    <property type="nucleotide sequence ID" value="NC_008687.1"/>
</dbReference>
<dbReference type="HOGENOM" id="CLU_118521_1_0_5"/>
<keyword evidence="3" id="KW-1185">Reference proteome</keyword>
<dbReference type="eggNOG" id="COG5501">
    <property type="taxonomic scope" value="Bacteria"/>
</dbReference>
<protein>
    <submittedName>
        <fullName evidence="2">Thiosulfate-binding protein SoxY</fullName>
    </submittedName>
</protein>
<dbReference type="InterPro" id="IPR032711">
    <property type="entry name" value="SoxY"/>
</dbReference>
<dbReference type="KEGG" id="pde:Pden_4151"/>
<evidence type="ECO:0000259" key="1">
    <source>
        <dbReference type="Pfam" id="PF13501"/>
    </source>
</evidence>
<dbReference type="Gene3D" id="2.60.40.2470">
    <property type="entry name" value="SoxY domain"/>
    <property type="match status" value="1"/>
</dbReference>
<evidence type="ECO:0000313" key="3">
    <source>
        <dbReference type="Proteomes" id="UP000000361"/>
    </source>
</evidence>
<dbReference type="EMBL" id="CP000490">
    <property type="protein sequence ID" value="ABL72215.1"/>
    <property type="molecule type" value="Genomic_DNA"/>
</dbReference>
<dbReference type="EnsemblBacteria" id="ABL72215">
    <property type="protein sequence ID" value="ABL72215"/>
    <property type="gene ID" value="Pden_4151"/>
</dbReference>
<dbReference type="InterPro" id="IPR038162">
    <property type="entry name" value="SoxY_sf"/>
</dbReference>
<dbReference type="OrthoDB" id="9804570at2"/>
<dbReference type="NCBIfam" id="TIGR04488">
    <property type="entry name" value="SoxY_true_GGCGG"/>
    <property type="match status" value="1"/>
</dbReference>
<sequence>MILSRREALWIGFGGLAAAVLPGKAALAATVDELTATFTGGAAVGEGGLTLTAPEIAENGNTVPVEVNAPGAVAVMLLASGNPEPAVATFTFGPAAAEQRAATRIRLAQTQDVIALAKMGDGSVVRAQTTVKVTIGGCGG</sequence>
<dbReference type="Pfam" id="PF13501">
    <property type="entry name" value="SoxY"/>
    <property type="match status" value="1"/>
</dbReference>
<dbReference type="Proteomes" id="UP000000361">
    <property type="component" value="Chromosome 2"/>
</dbReference>
<dbReference type="PIRSF" id="PIRSF010312">
    <property type="entry name" value="Sulphur_oxidation_SoxY"/>
    <property type="match status" value="1"/>
</dbReference>
<name>A1B9M1_PARDP</name>
<accession>A1B9M1</accession>
<dbReference type="InterPro" id="IPR016568">
    <property type="entry name" value="Sulphur_oxidation_SoxY"/>
</dbReference>
<dbReference type="STRING" id="318586.Pden_4151"/>
<evidence type="ECO:0000313" key="2">
    <source>
        <dbReference type="EMBL" id="ABL72215.1"/>
    </source>
</evidence>
<feature type="domain" description="Ig-like SoxY" evidence="1">
    <location>
        <begin position="38"/>
        <end position="138"/>
    </location>
</feature>
<dbReference type="AlphaFoldDB" id="A1B9M1"/>
<reference evidence="3" key="1">
    <citation type="submission" date="2006-12" db="EMBL/GenBank/DDBJ databases">
        <title>Complete sequence of chromosome 2 of Paracoccus denitrificans PD1222.</title>
        <authorList>
            <person name="Copeland A."/>
            <person name="Lucas S."/>
            <person name="Lapidus A."/>
            <person name="Barry K."/>
            <person name="Detter J.C."/>
            <person name="Glavina del Rio T."/>
            <person name="Hammon N."/>
            <person name="Israni S."/>
            <person name="Dalin E."/>
            <person name="Tice H."/>
            <person name="Pitluck S."/>
            <person name="Munk A.C."/>
            <person name="Brettin T."/>
            <person name="Bruce D."/>
            <person name="Han C."/>
            <person name="Tapia R."/>
            <person name="Gilna P."/>
            <person name="Schmutz J."/>
            <person name="Larimer F."/>
            <person name="Land M."/>
            <person name="Hauser L."/>
            <person name="Kyrpides N."/>
            <person name="Lykidis A."/>
            <person name="Spiro S."/>
            <person name="Richardson D.J."/>
            <person name="Moir J.W.B."/>
            <person name="Ferguson S.J."/>
            <person name="van Spanning R.J.M."/>
            <person name="Richardson P."/>
        </authorList>
    </citation>
    <scope>NUCLEOTIDE SEQUENCE [LARGE SCALE GENOMIC DNA]</scope>
    <source>
        <strain evidence="3">Pd 1222</strain>
    </source>
</reference>